<keyword evidence="5" id="KW-0862">Zinc</keyword>
<name>A0ABP3X0W9_9ALTE</name>
<dbReference type="EMBL" id="BAAAFD010000006">
    <property type="protein sequence ID" value="GAA0857605.1"/>
    <property type="molecule type" value="Genomic_DNA"/>
</dbReference>
<gene>
    <name evidence="9" type="ORF">GCM10009114_24050</name>
</gene>
<protein>
    <recommendedName>
        <fullName evidence="8">Peptidase M14 domain-containing protein</fullName>
    </recommendedName>
</protein>
<dbReference type="Gene3D" id="3.40.630.10">
    <property type="entry name" value="Zn peptidases"/>
    <property type="match status" value="1"/>
</dbReference>
<keyword evidence="10" id="KW-1185">Reference proteome</keyword>
<keyword evidence="3" id="KW-0645">Protease</keyword>
<dbReference type="SUPFAM" id="SSF53187">
    <property type="entry name" value="Zn-dependent exopeptidases"/>
    <property type="match status" value="1"/>
</dbReference>
<evidence type="ECO:0000259" key="8">
    <source>
        <dbReference type="PROSITE" id="PS52035"/>
    </source>
</evidence>
<dbReference type="PANTHER" id="PTHR11705">
    <property type="entry name" value="PROTEASE FAMILY M14 CARBOXYPEPTIDASE A,B"/>
    <property type="match status" value="1"/>
</dbReference>
<dbReference type="PANTHER" id="PTHR11705:SF143">
    <property type="entry name" value="SLL0236 PROTEIN"/>
    <property type="match status" value="1"/>
</dbReference>
<dbReference type="Pfam" id="PF00246">
    <property type="entry name" value="Peptidase_M14"/>
    <property type="match status" value="1"/>
</dbReference>
<evidence type="ECO:0000313" key="9">
    <source>
        <dbReference type="EMBL" id="GAA0857605.1"/>
    </source>
</evidence>
<comment type="caution">
    <text evidence="9">The sequence shown here is derived from an EMBL/GenBank/DDBJ whole genome shotgun (WGS) entry which is preliminary data.</text>
</comment>
<comment type="similarity">
    <text evidence="2 7">Belongs to the peptidase M14 family.</text>
</comment>
<comment type="cofactor">
    <cofactor evidence="1">
        <name>Zn(2+)</name>
        <dbReference type="ChEBI" id="CHEBI:29105"/>
    </cofactor>
</comment>
<dbReference type="PROSITE" id="PS52035">
    <property type="entry name" value="PEPTIDASE_M14"/>
    <property type="match status" value="1"/>
</dbReference>
<proteinExistence type="inferred from homology"/>
<feature type="domain" description="Peptidase M14" evidence="8">
    <location>
        <begin position="25"/>
        <end position="270"/>
    </location>
</feature>
<evidence type="ECO:0000256" key="7">
    <source>
        <dbReference type="PROSITE-ProRule" id="PRU01379"/>
    </source>
</evidence>
<dbReference type="RefSeq" id="WP_343860295.1">
    <property type="nucleotide sequence ID" value="NZ_BAAAFD010000006.1"/>
</dbReference>
<keyword evidence="6" id="KW-0482">Metalloprotease</keyword>
<keyword evidence="4" id="KW-0378">Hydrolase</keyword>
<reference evidence="10" key="1">
    <citation type="journal article" date="2019" name="Int. J. Syst. Evol. Microbiol.">
        <title>The Global Catalogue of Microorganisms (GCM) 10K type strain sequencing project: providing services to taxonomists for standard genome sequencing and annotation.</title>
        <authorList>
            <consortium name="The Broad Institute Genomics Platform"/>
            <consortium name="The Broad Institute Genome Sequencing Center for Infectious Disease"/>
            <person name="Wu L."/>
            <person name="Ma J."/>
        </authorList>
    </citation>
    <scope>NUCLEOTIDE SEQUENCE [LARGE SCALE GENOMIC DNA]</scope>
    <source>
        <strain evidence="10">JCM 15896</strain>
    </source>
</reference>
<dbReference type="Proteomes" id="UP001500359">
    <property type="component" value="Unassembled WGS sequence"/>
</dbReference>
<evidence type="ECO:0000313" key="10">
    <source>
        <dbReference type="Proteomes" id="UP001500359"/>
    </source>
</evidence>
<evidence type="ECO:0000256" key="4">
    <source>
        <dbReference type="ARBA" id="ARBA00022801"/>
    </source>
</evidence>
<sequence>MDSSNPCAAHFWQLYEQHKCAGLNKAQLQSDDVERCLNDIFQSSSLPMVKTVLGNSNLGKPINWVAVGKGKTPILCWSQMHGDESTATAALLDILQTINANSSEAWVTQLLNQVTLHIVPMLNPDGAHHLTRENHQGIDINRDAYQLQSPEANYLKKLLDDVHPDFAFNLHDQSRYYAVGNTGKHVVLAFMAPPGDHAETQSKHRLVAMQLIASSLKAFAPQLDGHVAKYLDGYSIKAFGDYASSQGVATILIESGEGPMDPNRQLARRLNFAVLMHSFHLIASTDLSSLQGQEGHYFDLPTNRENGLVDLIIRNLQIDSPSGPCRVDVALKYCQQHLANRIVQIGDLSGIGAFVEFNAQGAHYDEGKTFCVEQPFDLTEQAYRRLLTQGYCRFEGDIALIKQLSPWPIIQGVGHAQPSEFMRQQHQPNWLIRDEHKVIAAVLNGELVTL</sequence>
<evidence type="ECO:0000256" key="3">
    <source>
        <dbReference type="ARBA" id="ARBA00022670"/>
    </source>
</evidence>
<dbReference type="InterPro" id="IPR000834">
    <property type="entry name" value="Peptidase_M14"/>
</dbReference>
<organism evidence="9 10">
    <name type="scientific">Aliiglaciecola litoralis</name>
    <dbReference type="NCBI Taxonomy" id="582857"/>
    <lineage>
        <taxon>Bacteria</taxon>
        <taxon>Pseudomonadati</taxon>
        <taxon>Pseudomonadota</taxon>
        <taxon>Gammaproteobacteria</taxon>
        <taxon>Alteromonadales</taxon>
        <taxon>Alteromonadaceae</taxon>
        <taxon>Aliiglaciecola</taxon>
    </lineage>
</organism>
<evidence type="ECO:0000256" key="2">
    <source>
        <dbReference type="ARBA" id="ARBA00005988"/>
    </source>
</evidence>
<evidence type="ECO:0000256" key="6">
    <source>
        <dbReference type="ARBA" id="ARBA00023049"/>
    </source>
</evidence>
<comment type="caution">
    <text evidence="7">Lacks conserved residue(s) required for the propagation of feature annotation.</text>
</comment>
<evidence type="ECO:0000256" key="1">
    <source>
        <dbReference type="ARBA" id="ARBA00001947"/>
    </source>
</evidence>
<evidence type="ECO:0000256" key="5">
    <source>
        <dbReference type="ARBA" id="ARBA00022833"/>
    </source>
</evidence>
<accession>A0ABP3X0W9</accession>